<dbReference type="Proteomes" id="UP000006469">
    <property type="component" value="Chromosome"/>
</dbReference>
<sequence>MAETDAECRVVEVAEDGYRDTGVGRCSRAGRDDDAIRVDVTDIIGRKRVVAVDDHVVGELAHVLHEIVGERVVVVDDEDAGHWSVSTDWSASTPTVIFAQSPSASLIAVTRARAFASVSSYSRSGSESWTMPAPTRRWYSSRKRTSVRMMMFSTARSSNPMANMLPV</sequence>
<dbReference type="KEGG" id="hme:HFX_0668"/>
<dbReference type="EMBL" id="CP001868">
    <property type="protein sequence ID" value="AFK18392.1"/>
    <property type="molecule type" value="Genomic_DNA"/>
</dbReference>
<evidence type="ECO:0000313" key="1">
    <source>
        <dbReference type="EMBL" id="AFK18392.1"/>
    </source>
</evidence>
<proteinExistence type="predicted"/>
<dbReference type="HOGENOM" id="CLU_1590834_0_0_2"/>
<gene>
    <name evidence="1" type="ordered locus">HFX_0668</name>
</gene>
<reference evidence="1 2" key="1">
    <citation type="journal article" date="2012" name="J. Bacteriol.">
        <title>Complete genome sequence of the metabolically versatile halophilic archaeon Haloferax mediterranei, a poly(3-hydroxybutyrate-co-3-hydroxyvalerate) producer.</title>
        <authorList>
            <person name="Han J."/>
            <person name="Zhang F."/>
            <person name="Hou J."/>
            <person name="Liu X."/>
            <person name="Li M."/>
            <person name="Liu H."/>
            <person name="Cai L."/>
            <person name="Zhang B."/>
            <person name="Chen Y."/>
            <person name="Zhou J."/>
            <person name="Hu S."/>
            <person name="Xiang H."/>
        </authorList>
    </citation>
    <scope>NUCLEOTIDE SEQUENCE [LARGE SCALE GENOMIC DNA]</scope>
    <source>
        <strain evidence="2">ATCC 33500 / DSM 1411 / JCM 8866 / NBRC 14739 / NCIMB 2177 / R-4</strain>
    </source>
</reference>
<evidence type="ECO:0000313" key="2">
    <source>
        <dbReference type="Proteomes" id="UP000006469"/>
    </source>
</evidence>
<dbReference type="STRING" id="523841.HFX_0668"/>
<organism evidence="1 2">
    <name type="scientific">Haloferax mediterranei (strain ATCC 33500 / DSM 1411 / JCM 8866 / NBRC 14739 / NCIMB 2177 / R-4)</name>
    <name type="common">Halobacterium mediterranei</name>
    <dbReference type="NCBI Taxonomy" id="523841"/>
    <lineage>
        <taxon>Archaea</taxon>
        <taxon>Methanobacteriati</taxon>
        <taxon>Methanobacteriota</taxon>
        <taxon>Stenosarchaea group</taxon>
        <taxon>Halobacteria</taxon>
        <taxon>Halobacteriales</taxon>
        <taxon>Haloferacaceae</taxon>
        <taxon>Haloferax</taxon>
    </lineage>
</organism>
<dbReference type="AlphaFoldDB" id="I3R2D2"/>
<protein>
    <submittedName>
        <fullName evidence="1">Uncharacterized protein</fullName>
    </submittedName>
</protein>
<accession>I3R2D2</accession>
<name>I3R2D2_HALMT</name>